<evidence type="ECO:0000256" key="8">
    <source>
        <dbReference type="SAM" id="Phobius"/>
    </source>
</evidence>
<dbReference type="InterPro" id="IPR036259">
    <property type="entry name" value="MFS_trans_sf"/>
</dbReference>
<feature type="transmembrane region" description="Helical" evidence="8">
    <location>
        <begin position="344"/>
        <end position="362"/>
    </location>
</feature>
<evidence type="ECO:0000256" key="1">
    <source>
        <dbReference type="ARBA" id="ARBA00004651"/>
    </source>
</evidence>
<keyword evidence="2" id="KW-0813">Transport</keyword>
<proteinExistence type="predicted"/>
<organism evidence="10 11">
    <name type="scientific">Pseudoduganella flava</name>
    <dbReference type="NCBI Taxonomy" id="871742"/>
    <lineage>
        <taxon>Bacteria</taxon>
        <taxon>Pseudomonadati</taxon>
        <taxon>Pseudomonadota</taxon>
        <taxon>Betaproteobacteria</taxon>
        <taxon>Burkholderiales</taxon>
        <taxon>Oxalobacteraceae</taxon>
        <taxon>Telluria group</taxon>
        <taxon>Pseudoduganella</taxon>
    </lineage>
</organism>
<keyword evidence="3" id="KW-1003">Cell membrane</keyword>
<evidence type="ECO:0000313" key="11">
    <source>
        <dbReference type="Proteomes" id="UP000315112"/>
    </source>
</evidence>
<dbReference type="Gene3D" id="1.20.1250.20">
    <property type="entry name" value="MFS general substrate transporter like domains"/>
    <property type="match status" value="1"/>
</dbReference>
<evidence type="ECO:0000256" key="7">
    <source>
        <dbReference type="SAM" id="MobiDB-lite"/>
    </source>
</evidence>
<protein>
    <submittedName>
        <fullName evidence="10">EmrB/QacA subfamily drug resistance transporter</fullName>
    </submittedName>
</protein>
<evidence type="ECO:0000256" key="5">
    <source>
        <dbReference type="ARBA" id="ARBA00022989"/>
    </source>
</evidence>
<evidence type="ECO:0000256" key="4">
    <source>
        <dbReference type="ARBA" id="ARBA00022692"/>
    </source>
</evidence>
<gene>
    <name evidence="10" type="ORF">IP92_05908</name>
</gene>
<feature type="transmembrane region" description="Helical" evidence="8">
    <location>
        <begin position="210"/>
        <end position="229"/>
    </location>
</feature>
<feature type="transmembrane region" description="Helical" evidence="8">
    <location>
        <begin position="415"/>
        <end position="433"/>
    </location>
</feature>
<feature type="transmembrane region" description="Helical" evidence="8">
    <location>
        <begin position="445"/>
        <end position="468"/>
    </location>
</feature>
<dbReference type="GO" id="GO:0005886">
    <property type="term" value="C:plasma membrane"/>
    <property type="evidence" value="ECO:0007669"/>
    <property type="project" value="UniProtKB-SubCell"/>
</dbReference>
<feature type="transmembrane region" description="Helical" evidence="8">
    <location>
        <begin position="368"/>
        <end position="394"/>
    </location>
</feature>
<feature type="compositionally biased region" description="Polar residues" evidence="7">
    <location>
        <begin position="477"/>
        <end position="498"/>
    </location>
</feature>
<dbReference type="PROSITE" id="PS50850">
    <property type="entry name" value="MFS"/>
    <property type="match status" value="1"/>
</dbReference>
<keyword evidence="4 8" id="KW-0812">Transmembrane</keyword>
<comment type="caution">
    <text evidence="10">The sequence shown here is derived from an EMBL/GenBank/DDBJ whole genome shotgun (WGS) entry which is preliminary data.</text>
</comment>
<feature type="domain" description="Major facilitator superfamily (MFS) profile" evidence="9">
    <location>
        <begin position="25"/>
        <end position="473"/>
    </location>
</feature>
<evidence type="ECO:0000256" key="3">
    <source>
        <dbReference type="ARBA" id="ARBA00022475"/>
    </source>
</evidence>
<keyword evidence="5 8" id="KW-1133">Transmembrane helix</keyword>
<dbReference type="EMBL" id="VLKW01000023">
    <property type="protein sequence ID" value="TWI40145.1"/>
    <property type="molecule type" value="Genomic_DNA"/>
</dbReference>
<comment type="subcellular location">
    <subcellularLocation>
        <location evidence="1">Cell membrane</location>
        <topology evidence="1">Multi-pass membrane protein</topology>
    </subcellularLocation>
</comment>
<feature type="transmembrane region" description="Helical" evidence="8">
    <location>
        <begin position="241"/>
        <end position="259"/>
    </location>
</feature>
<feature type="transmembrane region" description="Helical" evidence="8">
    <location>
        <begin position="59"/>
        <end position="79"/>
    </location>
</feature>
<evidence type="ECO:0000259" key="9">
    <source>
        <dbReference type="PROSITE" id="PS50850"/>
    </source>
</evidence>
<dbReference type="AlphaFoldDB" id="A0A562P6Q3"/>
<dbReference type="InterPro" id="IPR020846">
    <property type="entry name" value="MFS_dom"/>
</dbReference>
<feature type="transmembrane region" description="Helical" evidence="8">
    <location>
        <begin position="91"/>
        <end position="110"/>
    </location>
</feature>
<feature type="transmembrane region" description="Helical" evidence="8">
    <location>
        <begin position="149"/>
        <end position="174"/>
    </location>
</feature>
<evidence type="ECO:0000256" key="2">
    <source>
        <dbReference type="ARBA" id="ARBA00022448"/>
    </source>
</evidence>
<feature type="region of interest" description="Disordered" evidence="7">
    <location>
        <begin position="476"/>
        <end position="498"/>
    </location>
</feature>
<feature type="transmembrane region" description="Helical" evidence="8">
    <location>
        <begin position="116"/>
        <end position="137"/>
    </location>
</feature>
<sequence length="498" mass="54077">MQQSLDCILRIQSMSTSEIITKRYLPWVVATALFMEQLDSTIVNTAIPSMAISLTVTPLSLKAVVTSYILSLAVTIPVSGWMADRYGSRRVFMTAIAIFTLASVLCGLSVNSPMLVAARLLQGFGAAMMMPVGRLTIVRTFPKAELLSAMNFVIIPALIGPLLGPTVGGLIVHWLSWREIFFINVPVGLAAIWLAHRYMPDYRSDEARPLDVIGLILFGTGVALLSWLLEIFGEHRLDVTSWAVLFVISVCLLVAYALHASREAFPLLRLTLFRIRTFRVSVLGGFFTRLGVGGLPFLLPLLYQLGLGLPAWQSGLMMMPSAAAAMGMKFISARLLARFGYRQVLVVNTALIGVTIAMFSFVQLGTPIWVIVAIALCQGFFNSLQFSSMNSIAYADVEQKDSSMASTMASSMQQLSMSFGLACGSLITGWYLGDMPQTDRVVLTSALHHAFLTLAGLTILSSAMFWTLRKNDGESISRGTKATQPATAVASSGQSTVQ</sequence>
<dbReference type="Pfam" id="PF07690">
    <property type="entry name" value="MFS_1"/>
    <property type="match status" value="1"/>
</dbReference>
<evidence type="ECO:0000256" key="6">
    <source>
        <dbReference type="ARBA" id="ARBA00023136"/>
    </source>
</evidence>
<accession>A0A562P6Q3</accession>
<dbReference type="PANTHER" id="PTHR42718">
    <property type="entry name" value="MAJOR FACILITATOR SUPERFAMILY MULTIDRUG TRANSPORTER MFSC"/>
    <property type="match status" value="1"/>
</dbReference>
<dbReference type="GO" id="GO:0022857">
    <property type="term" value="F:transmembrane transporter activity"/>
    <property type="evidence" value="ECO:0007669"/>
    <property type="project" value="InterPro"/>
</dbReference>
<reference evidence="10 11" key="1">
    <citation type="journal article" date="2015" name="Stand. Genomic Sci.">
        <title>Genomic Encyclopedia of Bacterial and Archaeal Type Strains, Phase III: the genomes of soil and plant-associated and newly described type strains.</title>
        <authorList>
            <person name="Whitman W.B."/>
            <person name="Woyke T."/>
            <person name="Klenk H.P."/>
            <person name="Zhou Y."/>
            <person name="Lilburn T.G."/>
            <person name="Beck B.J."/>
            <person name="De Vos P."/>
            <person name="Vandamme P."/>
            <person name="Eisen J.A."/>
            <person name="Garrity G."/>
            <person name="Hugenholtz P."/>
            <person name="Kyrpides N.C."/>
        </authorList>
    </citation>
    <scope>NUCLEOTIDE SEQUENCE [LARGE SCALE GENOMIC DNA]</scope>
    <source>
        <strain evidence="10 11">CGMCC 1.10685</strain>
    </source>
</reference>
<dbReference type="SUPFAM" id="SSF103473">
    <property type="entry name" value="MFS general substrate transporter"/>
    <property type="match status" value="1"/>
</dbReference>
<dbReference type="PANTHER" id="PTHR42718:SF46">
    <property type="entry name" value="BLR6921 PROTEIN"/>
    <property type="match status" value="1"/>
</dbReference>
<feature type="transmembrane region" description="Helical" evidence="8">
    <location>
        <begin position="280"/>
        <end position="299"/>
    </location>
</feature>
<dbReference type="NCBIfam" id="TIGR00711">
    <property type="entry name" value="efflux_EmrB"/>
    <property type="match status" value="1"/>
</dbReference>
<dbReference type="Proteomes" id="UP000315112">
    <property type="component" value="Unassembled WGS sequence"/>
</dbReference>
<feature type="transmembrane region" description="Helical" evidence="8">
    <location>
        <begin position="311"/>
        <end position="332"/>
    </location>
</feature>
<keyword evidence="6 8" id="KW-0472">Membrane</keyword>
<name>A0A562P6Q3_9BURK</name>
<evidence type="ECO:0000313" key="10">
    <source>
        <dbReference type="EMBL" id="TWI40145.1"/>
    </source>
</evidence>
<dbReference type="PRINTS" id="PR01036">
    <property type="entry name" value="TCRTETB"/>
</dbReference>
<dbReference type="InterPro" id="IPR011701">
    <property type="entry name" value="MFS"/>
</dbReference>
<dbReference type="Gene3D" id="1.20.1720.10">
    <property type="entry name" value="Multidrug resistance protein D"/>
    <property type="match status" value="1"/>
</dbReference>
<dbReference type="InterPro" id="IPR004638">
    <property type="entry name" value="EmrB-like"/>
</dbReference>